<dbReference type="GO" id="GO:0045041">
    <property type="term" value="P:protein import into mitochondrial intermembrane space"/>
    <property type="evidence" value="ECO:0007669"/>
    <property type="project" value="InterPro"/>
</dbReference>
<feature type="region of interest" description="Disordered" evidence="18">
    <location>
        <begin position="495"/>
        <end position="517"/>
    </location>
</feature>
<keyword evidence="13" id="KW-0496">Mitochondrion</keyword>
<accession>A0A818L964</accession>
<gene>
    <name evidence="20" type="ORF">OXD698_LOCUS5082</name>
</gene>
<keyword evidence="16" id="KW-0676">Redox-active center</keyword>
<reference evidence="20" key="1">
    <citation type="submission" date="2021-02" db="EMBL/GenBank/DDBJ databases">
        <authorList>
            <person name="Nowell W R."/>
        </authorList>
    </citation>
    <scope>NUCLEOTIDE SEQUENCE</scope>
</reference>
<protein>
    <recommendedName>
        <fullName evidence="4">Zinc finger CCCH domain-containing protein 14</fullName>
    </recommendedName>
</protein>
<evidence type="ECO:0000256" key="18">
    <source>
        <dbReference type="SAM" id="MobiDB-lite"/>
    </source>
</evidence>
<dbReference type="GO" id="GO:0005758">
    <property type="term" value="C:mitochondrial intermembrane space"/>
    <property type="evidence" value="ECO:0007669"/>
    <property type="project" value="TreeGrafter"/>
</dbReference>
<evidence type="ECO:0000256" key="6">
    <source>
        <dbReference type="ARBA" id="ARBA00022723"/>
    </source>
</evidence>
<evidence type="ECO:0000256" key="17">
    <source>
        <dbReference type="PROSITE-ProRule" id="PRU00723"/>
    </source>
</evidence>
<evidence type="ECO:0000259" key="19">
    <source>
        <dbReference type="PROSITE" id="PS50103"/>
    </source>
</evidence>
<sequence>MSYCTKQDNGKHKVMFLTKDDLSSPSTIKPKEDETFDPWEQHGLILPNGSINWDCPCLGGMASGPCGLVFRRAFTCFHNSDSKAKGSECFADFAALTECFSKYPKLYGSKDKDKSSSNTEQTQSATTALANVFNSQTYSLYYTCAFDCFLDIIIIMANEGSYRILSSGRKVETNSSINRVLKSGRCLTNDEQQQQQPVNKKQRTLYSEIGTILHSNDYENNSRNHDSSTISSKIQVSERKPRENEPSKKLLLQAVSDANKSVLMKLNKTNGVVKVMKPDGTTECLTTKTLAKRLKAKEPTWIDPTSLINKAEPTLGKMKIRIKNEYCSTTDDDNNKSNEQHISPMEFEDDEEDEFIVVVNNTNEAGDDTTNIWMLNDYPCDDNGNNLNMNEYEEGKGNGTFKRKLSDDMMSDVNEDDQYSPPTTSLASSNKKQKRCRFWPDCHNGDQCEFVHPSQRCTHFPNCVYGSECLYIHPPCRFGSACARPDCPYLHTSVTPASSPTSTNNNNNTANTGRASITNRSESSTICKFGVQCMRPNCMYSHPRLPFPAARNYKWVNNKWHASDDISLLPPPPKNIIYENPFITDKTSINKNTNSNEDEIEK</sequence>
<evidence type="ECO:0000256" key="9">
    <source>
        <dbReference type="ARBA" id="ARBA00022833"/>
    </source>
</evidence>
<dbReference type="PANTHER" id="PTHR21622">
    <property type="entry name" value="COILED-COIL-HELIX-COILED-COIL-HELIX DOMAIN CONTAINING 4"/>
    <property type="match status" value="1"/>
</dbReference>
<evidence type="ECO:0000313" key="20">
    <source>
        <dbReference type="EMBL" id="CAF3574481.1"/>
    </source>
</evidence>
<keyword evidence="8 17" id="KW-0863">Zinc-finger</keyword>
<evidence type="ECO:0000256" key="8">
    <source>
        <dbReference type="ARBA" id="ARBA00022771"/>
    </source>
</evidence>
<keyword evidence="15" id="KW-0539">Nucleus</keyword>
<keyword evidence="12" id="KW-0811">Translocation</keyword>
<keyword evidence="9 17" id="KW-0862">Zinc</keyword>
<comment type="subcellular location">
    <subcellularLocation>
        <location evidence="2">Mitochondrion</location>
    </subcellularLocation>
    <subcellularLocation>
        <location evidence="1">Nucleus</location>
    </subcellularLocation>
</comment>
<dbReference type="GO" id="GO:0015035">
    <property type="term" value="F:protein-disulfide reductase activity"/>
    <property type="evidence" value="ECO:0007669"/>
    <property type="project" value="InterPro"/>
</dbReference>
<feature type="compositionally biased region" description="Low complexity" evidence="18">
    <location>
        <begin position="495"/>
        <end position="512"/>
    </location>
</feature>
<comment type="caution">
    <text evidence="20">The sequence shown here is derived from an EMBL/GenBank/DDBJ whole genome shotgun (WGS) entry which is preliminary data.</text>
</comment>
<keyword evidence="11" id="KW-0560">Oxidoreductase</keyword>
<dbReference type="GO" id="GO:0005634">
    <property type="term" value="C:nucleus"/>
    <property type="evidence" value="ECO:0007669"/>
    <property type="project" value="UniProtKB-SubCell"/>
</dbReference>
<evidence type="ECO:0000256" key="1">
    <source>
        <dbReference type="ARBA" id="ARBA00004123"/>
    </source>
</evidence>
<dbReference type="InterPro" id="IPR039289">
    <property type="entry name" value="CHCHD4"/>
</dbReference>
<keyword evidence="7" id="KW-0677">Repeat</keyword>
<dbReference type="InterPro" id="IPR000571">
    <property type="entry name" value="Znf_CCCH"/>
</dbReference>
<feature type="region of interest" description="Disordered" evidence="18">
    <location>
        <begin position="216"/>
        <end position="247"/>
    </location>
</feature>
<dbReference type="PANTHER" id="PTHR21622:SF0">
    <property type="entry name" value="COILED-COIL-HELIX-COILED-COIL-HELIX DOMAIN CONTAINING 4"/>
    <property type="match status" value="1"/>
</dbReference>
<feature type="compositionally biased region" description="Basic and acidic residues" evidence="18">
    <location>
        <begin position="236"/>
        <end position="247"/>
    </location>
</feature>
<organism evidence="20 21">
    <name type="scientific">Adineta steineri</name>
    <dbReference type="NCBI Taxonomy" id="433720"/>
    <lineage>
        <taxon>Eukaryota</taxon>
        <taxon>Metazoa</taxon>
        <taxon>Spiralia</taxon>
        <taxon>Gnathifera</taxon>
        <taxon>Rotifera</taxon>
        <taxon>Eurotatoria</taxon>
        <taxon>Bdelloidea</taxon>
        <taxon>Adinetida</taxon>
        <taxon>Adinetidae</taxon>
        <taxon>Adineta</taxon>
    </lineage>
</organism>
<keyword evidence="10" id="KW-0653">Protein transport</keyword>
<evidence type="ECO:0000256" key="10">
    <source>
        <dbReference type="ARBA" id="ARBA00022927"/>
    </source>
</evidence>
<evidence type="ECO:0000256" key="16">
    <source>
        <dbReference type="ARBA" id="ARBA00023284"/>
    </source>
</evidence>
<evidence type="ECO:0000256" key="3">
    <source>
        <dbReference type="ARBA" id="ARBA00008423"/>
    </source>
</evidence>
<feature type="domain" description="C3H1-type" evidence="19">
    <location>
        <begin position="430"/>
        <end position="455"/>
    </location>
</feature>
<feature type="zinc finger region" description="C3H1-type" evidence="17">
    <location>
        <begin position="430"/>
        <end position="455"/>
    </location>
</feature>
<evidence type="ECO:0000256" key="12">
    <source>
        <dbReference type="ARBA" id="ARBA00023010"/>
    </source>
</evidence>
<evidence type="ECO:0000256" key="14">
    <source>
        <dbReference type="ARBA" id="ARBA00023157"/>
    </source>
</evidence>
<evidence type="ECO:0000256" key="7">
    <source>
        <dbReference type="ARBA" id="ARBA00022737"/>
    </source>
</evidence>
<dbReference type="AlphaFoldDB" id="A0A818L964"/>
<name>A0A818L964_9BILA</name>
<feature type="compositionally biased region" description="Basic and acidic residues" evidence="18">
    <location>
        <begin position="216"/>
        <end position="226"/>
    </location>
</feature>
<dbReference type="Proteomes" id="UP000663844">
    <property type="component" value="Unassembled WGS sequence"/>
</dbReference>
<keyword evidence="6 17" id="KW-0479">Metal-binding</keyword>
<dbReference type="SMART" id="SM00356">
    <property type="entry name" value="ZnF_C3H1"/>
    <property type="match status" value="3"/>
</dbReference>
<evidence type="ECO:0000256" key="4">
    <source>
        <dbReference type="ARBA" id="ARBA00015071"/>
    </source>
</evidence>
<evidence type="ECO:0000256" key="13">
    <source>
        <dbReference type="ARBA" id="ARBA00023128"/>
    </source>
</evidence>
<comment type="similarity">
    <text evidence="3">Belongs to the ZC3H14 family.</text>
</comment>
<proteinExistence type="inferred from homology"/>
<evidence type="ECO:0000256" key="2">
    <source>
        <dbReference type="ARBA" id="ARBA00004173"/>
    </source>
</evidence>
<dbReference type="Gene3D" id="4.10.1000.40">
    <property type="match status" value="1"/>
</dbReference>
<dbReference type="FunFam" id="4.10.1000.40:FF:000006">
    <property type="entry name" value="Zinc finger CCCH domain-containing protein 14"/>
    <property type="match status" value="1"/>
</dbReference>
<evidence type="ECO:0000256" key="15">
    <source>
        <dbReference type="ARBA" id="ARBA00023242"/>
    </source>
</evidence>
<keyword evidence="14" id="KW-1015">Disulfide bond</keyword>
<keyword evidence="5" id="KW-0813">Transport</keyword>
<evidence type="ECO:0000313" key="21">
    <source>
        <dbReference type="Proteomes" id="UP000663844"/>
    </source>
</evidence>
<dbReference type="GO" id="GO:0008270">
    <property type="term" value="F:zinc ion binding"/>
    <property type="evidence" value="ECO:0007669"/>
    <property type="project" value="UniProtKB-KW"/>
</dbReference>
<dbReference type="Gene3D" id="1.10.287.2900">
    <property type="match status" value="1"/>
</dbReference>
<dbReference type="Gene3D" id="4.10.1000.30">
    <property type="match status" value="1"/>
</dbReference>
<dbReference type="Pfam" id="PF14608">
    <property type="entry name" value="zf-CCCH_2"/>
    <property type="match status" value="4"/>
</dbReference>
<evidence type="ECO:0000256" key="11">
    <source>
        <dbReference type="ARBA" id="ARBA00023002"/>
    </source>
</evidence>
<dbReference type="PROSITE" id="PS50103">
    <property type="entry name" value="ZF_C3H1"/>
    <property type="match status" value="1"/>
</dbReference>
<dbReference type="EMBL" id="CAJOAZ010000201">
    <property type="protein sequence ID" value="CAF3574481.1"/>
    <property type="molecule type" value="Genomic_DNA"/>
</dbReference>
<evidence type="ECO:0000256" key="5">
    <source>
        <dbReference type="ARBA" id="ARBA00022448"/>
    </source>
</evidence>